<feature type="compositionally biased region" description="Polar residues" evidence="1">
    <location>
        <begin position="146"/>
        <end position="164"/>
    </location>
</feature>
<feature type="region of interest" description="Disordered" evidence="1">
    <location>
        <begin position="135"/>
        <end position="243"/>
    </location>
</feature>
<organism evidence="2 3">
    <name type="scientific">Arabidopsis thaliana</name>
    <name type="common">Mouse-ear cress</name>
    <dbReference type="NCBI Taxonomy" id="3702"/>
    <lineage>
        <taxon>Eukaryota</taxon>
        <taxon>Viridiplantae</taxon>
        <taxon>Streptophyta</taxon>
        <taxon>Embryophyta</taxon>
        <taxon>Tracheophyta</taxon>
        <taxon>Spermatophyta</taxon>
        <taxon>Magnoliopsida</taxon>
        <taxon>eudicotyledons</taxon>
        <taxon>Gunneridae</taxon>
        <taxon>Pentapetalae</taxon>
        <taxon>rosids</taxon>
        <taxon>malvids</taxon>
        <taxon>Brassicales</taxon>
        <taxon>Brassicaceae</taxon>
        <taxon>Camelineae</taxon>
        <taxon>Arabidopsis</taxon>
    </lineage>
</organism>
<accession>A0A7G2F1B1</accession>
<dbReference type="PANTHER" id="PTHR31286">
    <property type="entry name" value="GLYCINE-RICH CELL WALL STRUCTURAL PROTEIN 1.8-LIKE"/>
    <property type="match status" value="1"/>
</dbReference>
<dbReference type="EMBL" id="LR881469">
    <property type="protein sequence ID" value="CAD5327307.1"/>
    <property type="molecule type" value="Genomic_DNA"/>
</dbReference>
<dbReference type="AlphaFoldDB" id="A0A7G2F1B1"/>
<sequence length="434" mass="48056">MMNSVEIMGDSDVSSGKYLLLVTFASNPNICFTSASSLQECFSELWGLPKHYWQYEMLNSIGEELGKIMDVDISPSAAKLRVLINGLEPLTKDTVVEFQNGNEALVTLEYKNLKNHCHHCLRLSHETKNCPGVLASKGKPLFSPQAEATNNLKRNRENLSTGGPYQSAERSQRHRETRGYFDRPRQYDRPVHRTQTPSRSGSHRDRAHTPENFQWREKSLRENRTVPAVSDISRPRRPPLERSPVPLEIQSQLPDPLGRQESQEVFLPTPAIPSKDQILGELRDVTVQYITCADPTESAVRRQRVLQGEANNLMSTKADKIIEAVVASAPATPSSSTSPGSKSPTSPVVTLIKDLVKQPKRGRGRPPLSKQMGKPPINLKGAKSQKRNFVKGSPKKPYVAIPKSKNAASIVGPSNPKVGLVCPPSDTSHSNKPQ</sequence>
<gene>
    <name evidence="2" type="ORF">AT9943_LOCUS15013</name>
</gene>
<feature type="compositionally biased region" description="Basic and acidic residues" evidence="1">
    <location>
        <begin position="177"/>
        <end position="191"/>
    </location>
</feature>
<evidence type="ECO:0000256" key="1">
    <source>
        <dbReference type="SAM" id="MobiDB-lite"/>
    </source>
</evidence>
<protein>
    <submittedName>
        <fullName evidence="2">(thale cress) hypothetical protein</fullName>
    </submittedName>
</protein>
<evidence type="ECO:0000313" key="2">
    <source>
        <dbReference type="EMBL" id="CAD5327307.1"/>
    </source>
</evidence>
<feature type="region of interest" description="Disordered" evidence="1">
    <location>
        <begin position="357"/>
        <end position="434"/>
    </location>
</feature>
<proteinExistence type="predicted"/>
<dbReference type="PANTHER" id="PTHR31286:SF163">
    <property type="entry name" value="ZINC KNUCKLE CX2CX4HX4C DOMAIN-CONTAINING PROTEIN"/>
    <property type="match status" value="1"/>
</dbReference>
<name>A0A7G2F1B1_ARATH</name>
<evidence type="ECO:0000313" key="3">
    <source>
        <dbReference type="Proteomes" id="UP000516314"/>
    </source>
</evidence>
<dbReference type="Proteomes" id="UP000516314">
    <property type="component" value="Chromosome 4"/>
</dbReference>
<reference evidence="2 3" key="1">
    <citation type="submission" date="2020-09" db="EMBL/GenBank/DDBJ databases">
        <authorList>
            <person name="Ashkenazy H."/>
        </authorList>
    </citation>
    <scope>NUCLEOTIDE SEQUENCE [LARGE SCALE GENOMIC DNA]</scope>
    <source>
        <strain evidence="3">cv. Cdm-0</strain>
    </source>
</reference>
<feature type="compositionally biased region" description="Basic and acidic residues" evidence="1">
    <location>
        <begin position="202"/>
        <end position="224"/>
    </location>
</feature>
<dbReference type="InterPro" id="IPR040256">
    <property type="entry name" value="At4g02000-like"/>
</dbReference>
<feature type="compositionally biased region" description="Polar residues" evidence="1">
    <location>
        <begin position="425"/>
        <end position="434"/>
    </location>
</feature>